<reference evidence="3 4" key="1">
    <citation type="submission" date="2018-08" db="EMBL/GenBank/DDBJ databases">
        <title>Genome and evolution of the arbuscular mycorrhizal fungus Diversispora epigaea (formerly Glomus versiforme) and its bacterial endosymbionts.</title>
        <authorList>
            <person name="Sun X."/>
            <person name="Fei Z."/>
            <person name="Harrison M."/>
        </authorList>
    </citation>
    <scope>NUCLEOTIDE SEQUENCE [LARGE SCALE GENOMIC DNA]</scope>
    <source>
        <strain evidence="3 4">IT104</strain>
    </source>
</reference>
<evidence type="ECO:0000313" key="4">
    <source>
        <dbReference type="Proteomes" id="UP000266861"/>
    </source>
</evidence>
<evidence type="ECO:0000259" key="2">
    <source>
        <dbReference type="PROSITE" id="PS50157"/>
    </source>
</evidence>
<accession>A0A397HLL4</accession>
<feature type="domain" description="C2H2-type" evidence="2">
    <location>
        <begin position="226"/>
        <end position="254"/>
    </location>
</feature>
<sequence>MSSKAQQKIDLNNLDLNCIYTFEINGQPVNLFGLDKNGKLIPMPQATINMEVFVSEIVRQLTQQKIDLNNLDLNCIYTFEINGQPVNLFGLDKNGKLIPMPQATINMEVFVSEIVRQLILMTCIIYTHQGGVVTSSQGGFNFHVRGGRMIRAPDVSFASKNVYCHLTQQQLWTLQGDPFTPMVVVEVSDTNKKKKVFDDLDEKFKFEYFATSTPTESSESESELDINCPECNEGFTERYLFMKHYEECHLHKQKHKDYKLYEFQNTFIYVIETVDSISDTNVILCNMYIISSIDQKMLVCAIAKL</sequence>
<dbReference type="GO" id="GO:0008270">
    <property type="term" value="F:zinc ion binding"/>
    <property type="evidence" value="ECO:0007669"/>
    <property type="project" value="UniProtKB-KW"/>
</dbReference>
<dbReference type="InterPro" id="IPR013087">
    <property type="entry name" value="Znf_C2H2_type"/>
</dbReference>
<dbReference type="PROSITE" id="PS00028">
    <property type="entry name" value="ZINC_FINGER_C2H2_1"/>
    <property type="match status" value="1"/>
</dbReference>
<keyword evidence="1" id="KW-0479">Metal-binding</keyword>
<gene>
    <name evidence="3" type="ORF">Glove_341g38</name>
</gene>
<dbReference type="OrthoDB" id="88517at2759"/>
<dbReference type="PROSITE" id="PS50157">
    <property type="entry name" value="ZINC_FINGER_C2H2_2"/>
    <property type="match status" value="1"/>
</dbReference>
<dbReference type="Proteomes" id="UP000266861">
    <property type="component" value="Unassembled WGS sequence"/>
</dbReference>
<proteinExistence type="predicted"/>
<dbReference type="EMBL" id="PQFF01000311">
    <property type="protein sequence ID" value="RHZ62244.1"/>
    <property type="molecule type" value="Genomic_DNA"/>
</dbReference>
<comment type="caution">
    <text evidence="3">The sequence shown here is derived from an EMBL/GenBank/DDBJ whole genome shotgun (WGS) entry which is preliminary data.</text>
</comment>
<keyword evidence="4" id="KW-1185">Reference proteome</keyword>
<keyword evidence="1" id="KW-0862">Zinc</keyword>
<organism evidence="3 4">
    <name type="scientific">Diversispora epigaea</name>
    <dbReference type="NCBI Taxonomy" id="1348612"/>
    <lineage>
        <taxon>Eukaryota</taxon>
        <taxon>Fungi</taxon>
        <taxon>Fungi incertae sedis</taxon>
        <taxon>Mucoromycota</taxon>
        <taxon>Glomeromycotina</taxon>
        <taxon>Glomeromycetes</taxon>
        <taxon>Diversisporales</taxon>
        <taxon>Diversisporaceae</taxon>
        <taxon>Diversispora</taxon>
    </lineage>
</organism>
<name>A0A397HLL4_9GLOM</name>
<keyword evidence="1" id="KW-0863">Zinc-finger</keyword>
<dbReference type="InterPro" id="IPR012296">
    <property type="entry name" value="Nuclease_put_TT1808"/>
</dbReference>
<evidence type="ECO:0000313" key="3">
    <source>
        <dbReference type="EMBL" id="RHZ62244.1"/>
    </source>
</evidence>
<dbReference type="AlphaFoldDB" id="A0A397HLL4"/>
<dbReference type="Gene3D" id="3.90.1570.10">
    <property type="entry name" value="tt1808, chain A"/>
    <property type="match status" value="1"/>
</dbReference>
<protein>
    <recommendedName>
        <fullName evidence="2">C2H2-type domain-containing protein</fullName>
    </recommendedName>
</protein>
<evidence type="ECO:0000256" key="1">
    <source>
        <dbReference type="PROSITE-ProRule" id="PRU00042"/>
    </source>
</evidence>